<comment type="caution">
    <text evidence="2">The sequence shown here is derived from an EMBL/GenBank/DDBJ whole genome shotgun (WGS) entry which is preliminary data.</text>
</comment>
<dbReference type="EMBL" id="LFZN01000337">
    <property type="protein sequence ID" value="KXS94041.1"/>
    <property type="molecule type" value="Genomic_DNA"/>
</dbReference>
<protein>
    <submittedName>
        <fullName evidence="2">Uncharacterized protein</fullName>
    </submittedName>
</protein>
<organism evidence="2 3">
    <name type="scientific">Pseudocercospora eumusae</name>
    <dbReference type="NCBI Taxonomy" id="321146"/>
    <lineage>
        <taxon>Eukaryota</taxon>
        <taxon>Fungi</taxon>
        <taxon>Dikarya</taxon>
        <taxon>Ascomycota</taxon>
        <taxon>Pezizomycotina</taxon>
        <taxon>Dothideomycetes</taxon>
        <taxon>Dothideomycetidae</taxon>
        <taxon>Mycosphaerellales</taxon>
        <taxon>Mycosphaerellaceae</taxon>
        <taxon>Pseudocercospora</taxon>
    </lineage>
</organism>
<feature type="compositionally biased region" description="Polar residues" evidence="1">
    <location>
        <begin position="112"/>
        <end position="123"/>
    </location>
</feature>
<name>A0A139GV40_9PEZI</name>
<evidence type="ECO:0000256" key="1">
    <source>
        <dbReference type="SAM" id="MobiDB-lite"/>
    </source>
</evidence>
<dbReference type="Proteomes" id="UP000070133">
    <property type="component" value="Unassembled WGS sequence"/>
</dbReference>
<accession>A0A139GV40</accession>
<sequence>METFRTLLVTIYANDDIQTTLNLVQKIRAFMYEICELHKTFDWDRCLRDVAIPTMISAKRNGYLVSDWEIPQVSRAKMISSNSHENIARMANLKRPAAPPPPPSTPKRTKPEASSLTTPSSAGPQPKLTAAELKVKLQDDICYGWQPKGECYWEQRNECYRKHTCSRSKSPDHYEGICKATVTTK</sequence>
<proteinExistence type="predicted"/>
<keyword evidence="3" id="KW-1185">Reference proteome</keyword>
<evidence type="ECO:0000313" key="2">
    <source>
        <dbReference type="EMBL" id="KXS94041.1"/>
    </source>
</evidence>
<reference evidence="2 3" key="1">
    <citation type="submission" date="2015-07" db="EMBL/GenBank/DDBJ databases">
        <title>Comparative genomics of the Sigatoka disease complex on banana suggests a link between parallel evolutionary changes in Pseudocercospora fijiensis and Pseudocercospora eumusae and increased virulence on the banana host.</title>
        <authorList>
            <person name="Chang T.-C."/>
            <person name="Salvucci A."/>
            <person name="Crous P.W."/>
            <person name="Stergiopoulos I."/>
        </authorList>
    </citation>
    <scope>NUCLEOTIDE SEQUENCE [LARGE SCALE GENOMIC DNA]</scope>
    <source>
        <strain evidence="2 3">CBS 114824</strain>
    </source>
</reference>
<evidence type="ECO:0000313" key="3">
    <source>
        <dbReference type="Proteomes" id="UP000070133"/>
    </source>
</evidence>
<gene>
    <name evidence="2" type="ORF">AC578_3648</name>
</gene>
<feature type="region of interest" description="Disordered" evidence="1">
    <location>
        <begin position="93"/>
        <end position="126"/>
    </location>
</feature>
<dbReference type="AlphaFoldDB" id="A0A139GV40"/>